<proteinExistence type="predicted"/>
<accession>A0A395VNA1</accession>
<dbReference type="AlphaFoldDB" id="A0A395VNA1"/>
<dbReference type="EMBL" id="QRVZ01000051">
    <property type="protein sequence ID" value="RGS77640.1"/>
    <property type="molecule type" value="Genomic_DNA"/>
</dbReference>
<organism evidence="1 2">
    <name type="scientific">Bacteroides ovatus</name>
    <dbReference type="NCBI Taxonomy" id="28116"/>
    <lineage>
        <taxon>Bacteria</taxon>
        <taxon>Pseudomonadati</taxon>
        <taxon>Bacteroidota</taxon>
        <taxon>Bacteroidia</taxon>
        <taxon>Bacteroidales</taxon>
        <taxon>Bacteroidaceae</taxon>
        <taxon>Bacteroides</taxon>
    </lineage>
</organism>
<comment type="caution">
    <text evidence="1">The sequence shown here is derived from an EMBL/GenBank/DDBJ whole genome shotgun (WGS) entry which is preliminary data.</text>
</comment>
<sequence length="154" mass="18636">MKSFNVKKYNDEINKLNKMIETVNNLILTFRAWEGEDNILSREWFESLLTLPFAKIRHKLSPIYMANDLQYSCGVDFDWDETDLPSYIDYLDEISCYTKRQMEFLELLPEIQKAYGSLLIWNYNKEECEMSKYAERLIMEQCIEWEEDYMDEEV</sequence>
<dbReference type="Proteomes" id="UP000266492">
    <property type="component" value="Unassembled WGS sequence"/>
</dbReference>
<gene>
    <name evidence="1" type="ORF">DWX70_26870</name>
</gene>
<dbReference type="RefSeq" id="WP_118419405.1">
    <property type="nucleotide sequence ID" value="NZ_QRVZ01000051.1"/>
</dbReference>
<protein>
    <submittedName>
        <fullName evidence="1">Uncharacterized protein</fullName>
    </submittedName>
</protein>
<reference evidence="1 2" key="1">
    <citation type="submission" date="2018-08" db="EMBL/GenBank/DDBJ databases">
        <title>A genome reference for cultivated species of the human gut microbiota.</title>
        <authorList>
            <person name="Zou Y."/>
            <person name="Xue W."/>
            <person name="Luo G."/>
        </authorList>
    </citation>
    <scope>NUCLEOTIDE SEQUENCE [LARGE SCALE GENOMIC DNA]</scope>
    <source>
        <strain evidence="1 2">AF20-9LB</strain>
    </source>
</reference>
<evidence type="ECO:0000313" key="2">
    <source>
        <dbReference type="Proteomes" id="UP000266492"/>
    </source>
</evidence>
<evidence type="ECO:0000313" key="1">
    <source>
        <dbReference type="EMBL" id="RGS77640.1"/>
    </source>
</evidence>
<name>A0A395VNA1_BACOV</name>